<reference evidence="1 2" key="1">
    <citation type="submission" date="2019-01" db="EMBL/GenBank/DDBJ databases">
        <title>Colonization of the human gut by bovine bacteria present in Parmesan cheese.</title>
        <authorList>
            <person name="Lugli G.A."/>
            <person name="Milani C."/>
        </authorList>
    </citation>
    <scope>NUCLEOTIDE SEQUENCE [LARGE SCALE GENOMIC DNA]</scope>
    <source>
        <strain evidence="1 2">LDELB18P1</strain>
    </source>
</reference>
<sequence length="61" mass="7186">MTEHPIVPFELPKDRIRPKNRPGKNRLVLNLKSNVVELLSFYSDATNELMIEVVDRFLNYD</sequence>
<comment type="caution">
    <text evidence="1">The sequence shown here is derived from an EMBL/GenBank/DDBJ whole genome shotgun (WGS) entry which is preliminary data.</text>
</comment>
<dbReference type="AlphaFoldDB" id="A0A4Q7DUL1"/>
<protein>
    <submittedName>
        <fullName evidence="1">Uncharacterized protein</fullName>
    </submittedName>
</protein>
<gene>
    <name evidence="1" type="ORF">LDELB18P1_1672</name>
</gene>
<dbReference type="RefSeq" id="WP_130137724.1">
    <property type="nucleotide sequence ID" value="NZ_SETJ01000077.1"/>
</dbReference>
<dbReference type="EMBL" id="SETJ01000077">
    <property type="protein sequence ID" value="RZM15671.1"/>
    <property type="molecule type" value="Genomic_DNA"/>
</dbReference>
<evidence type="ECO:0000313" key="1">
    <source>
        <dbReference type="EMBL" id="RZM15671.1"/>
    </source>
</evidence>
<evidence type="ECO:0000313" key="2">
    <source>
        <dbReference type="Proteomes" id="UP000292818"/>
    </source>
</evidence>
<proteinExistence type="predicted"/>
<name>A0A4Q7DUL1_9LACO</name>
<dbReference type="Proteomes" id="UP000292818">
    <property type="component" value="Unassembled WGS sequence"/>
</dbReference>
<accession>A0A4Q7DUL1</accession>
<organism evidence="1 2">
    <name type="scientific">Lactobacillus delbrueckii</name>
    <dbReference type="NCBI Taxonomy" id="1584"/>
    <lineage>
        <taxon>Bacteria</taxon>
        <taxon>Bacillati</taxon>
        <taxon>Bacillota</taxon>
        <taxon>Bacilli</taxon>
        <taxon>Lactobacillales</taxon>
        <taxon>Lactobacillaceae</taxon>
        <taxon>Lactobacillus</taxon>
    </lineage>
</organism>